<reference evidence="1 2" key="1">
    <citation type="submission" date="2016-11" db="EMBL/GenBank/DDBJ databases">
        <title>The macronuclear genome of Stentor coeruleus: a giant cell with tiny introns.</title>
        <authorList>
            <person name="Slabodnick M."/>
            <person name="Ruby J.G."/>
            <person name="Reiff S.B."/>
            <person name="Swart E.C."/>
            <person name="Gosai S."/>
            <person name="Prabakaran S."/>
            <person name="Witkowska E."/>
            <person name="Larue G.E."/>
            <person name="Fisher S."/>
            <person name="Freeman R.M."/>
            <person name="Gunawardena J."/>
            <person name="Chu W."/>
            <person name="Stover N.A."/>
            <person name="Gregory B.D."/>
            <person name="Nowacki M."/>
            <person name="Derisi J."/>
            <person name="Roy S.W."/>
            <person name="Marshall W.F."/>
            <person name="Sood P."/>
        </authorList>
    </citation>
    <scope>NUCLEOTIDE SEQUENCE [LARGE SCALE GENOMIC DNA]</scope>
    <source>
        <strain evidence="1">WM001</strain>
    </source>
</reference>
<evidence type="ECO:0000313" key="2">
    <source>
        <dbReference type="Proteomes" id="UP000187209"/>
    </source>
</evidence>
<comment type="caution">
    <text evidence="1">The sequence shown here is derived from an EMBL/GenBank/DDBJ whole genome shotgun (WGS) entry which is preliminary data.</text>
</comment>
<name>A0A1R2C8K1_9CILI</name>
<accession>A0A1R2C8K1</accession>
<gene>
    <name evidence="1" type="ORF">SteCoe_13362</name>
</gene>
<dbReference type="EMBL" id="MPUH01000240">
    <property type="protein sequence ID" value="OMJ85329.1"/>
    <property type="molecule type" value="Genomic_DNA"/>
</dbReference>
<proteinExistence type="predicted"/>
<dbReference type="AlphaFoldDB" id="A0A1R2C8K1"/>
<evidence type="ECO:0000313" key="1">
    <source>
        <dbReference type="EMBL" id="OMJ85329.1"/>
    </source>
</evidence>
<keyword evidence="2" id="KW-1185">Reference proteome</keyword>
<sequence>MLRIDENIKAINFCEYYIGNDKTEIKFCLESLMVEDDGVILLNYNTETRRLFENEESNFIVVNINQLSSISLFQDEEIQYEKKYNLAEILRYMDAKKIVSNDWISYYIRESTEKIQYILKISIFLSEFNKKQLLDIKLKTLQAVHNRIEQIEIEKYDNPRKKKLREREEKKKIANVVYALHVQDPNTVSPLVKPIIEVKQKEIPKPKVVWPTKERQAEMDANTKPPPEFEFQAKVDCRIW</sequence>
<organism evidence="1 2">
    <name type="scientific">Stentor coeruleus</name>
    <dbReference type="NCBI Taxonomy" id="5963"/>
    <lineage>
        <taxon>Eukaryota</taxon>
        <taxon>Sar</taxon>
        <taxon>Alveolata</taxon>
        <taxon>Ciliophora</taxon>
        <taxon>Postciliodesmatophora</taxon>
        <taxon>Heterotrichea</taxon>
        <taxon>Heterotrichida</taxon>
        <taxon>Stentoridae</taxon>
        <taxon>Stentor</taxon>
    </lineage>
</organism>
<protein>
    <submittedName>
        <fullName evidence="1">Uncharacterized protein</fullName>
    </submittedName>
</protein>
<dbReference type="Proteomes" id="UP000187209">
    <property type="component" value="Unassembled WGS sequence"/>
</dbReference>